<keyword evidence="3" id="KW-0812">Transmembrane</keyword>
<reference evidence="4" key="2">
    <citation type="submission" date="2017-06" db="EMBL/GenBank/DDBJ databases">
        <title>The pomegranate genome and the genomics of punicalagin biosynthesis.</title>
        <authorList>
            <person name="Xu C."/>
        </authorList>
    </citation>
    <scope>NUCLEOTIDE SEQUENCE [LARGE SCALE GENOMIC DNA]</scope>
    <source>
        <tissue evidence="4">Fresh leaf</tissue>
    </source>
</reference>
<dbReference type="EMBL" id="PGOL01000277">
    <property type="protein sequence ID" value="PKI73389.1"/>
    <property type="molecule type" value="Genomic_DNA"/>
</dbReference>
<dbReference type="Proteomes" id="UP000197138">
    <property type="component" value="Unassembled WGS sequence"/>
</dbReference>
<reference evidence="6" key="1">
    <citation type="journal article" date="2017" name="Plant J.">
        <title>The pomegranate (Punica granatum L.) genome and the genomics of punicalagin biosynthesis.</title>
        <authorList>
            <person name="Qin G."/>
            <person name="Xu C."/>
            <person name="Ming R."/>
            <person name="Tang H."/>
            <person name="Guyot R."/>
            <person name="Kramer E.M."/>
            <person name="Hu Y."/>
            <person name="Yi X."/>
            <person name="Qi Y."/>
            <person name="Xu X."/>
            <person name="Gao Z."/>
            <person name="Pan H."/>
            <person name="Jian J."/>
            <person name="Tian Y."/>
            <person name="Yue Z."/>
            <person name="Xu Y."/>
        </authorList>
    </citation>
    <scope>NUCLEOTIDE SEQUENCE [LARGE SCALE GENOMIC DNA]</scope>
    <source>
        <strain evidence="6">cv. Dabenzi</strain>
    </source>
</reference>
<evidence type="ECO:0000256" key="3">
    <source>
        <dbReference type="SAM" id="Phobius"/>
    </source>
</evidence>
<feature type="transmembrane region" description="Helical" evidence="3">
    <location>
        <begin position="342"/>
        <end position="364"/>
    </location>
</feature>
<keyword evidence="3" id="KW-1133">Transmembrane helix</keyword>
<feature type="compositionally biased region" description="Basic and acidic residues" evidence="2">
    <location>
        <begin position="12"/>
        <end position="22"/>
    </location>
</feature>
<dbReference type="InterPro" id="IPR045283">
    <property type="entry name" value="AT3G44326-like"/>
</dbReference>
<keyword evidence="7" id="KW-1185">Reference proteome</keyword>
<dbReference type="OrthoDB" id="671172at2759"/>
<proteinExistence type="predicted"/>
<evidence type="ECO:0000256" key="2">
    <source>
        <dbReference type="SAM" id="MobiDB-lite"/>
    </source>
</evidence>
<dbReference type="PANTHER" id="PTHR33736">
    <property type="entry name" value="F-BOX PROTEIN-RELATED"/>
    <property type="match status" value="1"/>
</dbReference>
<comment type="caution">
    <text evidence="4">The sequence shown here is derived from an EMBL/GenBank/DDBJ whole genome shotgun (WGS) entry which is preliminary data.</text>
</comment>
<evidence type="ECO:0000313" key="5">
    <source>
        <dbReference type="EMBL" id="PKI73389.1"/>
    </source>
</evidence>
<dbReference type="STRING" id="22663.A0A218W9L1"/>
<reference evidence="5 7" key="3">
    <citation type="submission" date="2017-11" db="EMBL/GenBank/DDBJ databases">
        <title>De-novo sequencing of pomegranate (Punica granatum L.) genome.</title>
        <authorList>
            <person name="Akparov Z."/>
            <person name="Amiraslanov A."/>
            <person name="Hajiyeva S."/>
            <person name="Abbasov M."/>
            <person name="Kaur K."/>
            <person name="Hamwieh A."/>
            <person name="Solovyev V."/>
            <person name="Salamov A."/>
            <person name="Braich B."/>
            <person name="Kosarev P."/>
            <person name="Mahmoud A."/>
            <person name="Hajiyev E."/>
            <person name="Babayeva S."/>
            <person name="Izzatullayeva V."/>
            <person name="Mammadov A."/>
            <person name="Mammadov A."/>
            <person name="Sharifova S."/>
            <person name="Ojaghi J."/>
            <person name="Eynullazada K."/>
            <person name="Bayramov B."/>
            <person name="Abdulazimova A."/>
            <person name="Shahmuradov I."/>
        </authorList>
    </citation>
    <scope>NUCLEOTIDE SEQUENCE [LARGE SCALE GENOMIC DNA]</scope>
    <source>
        <strain evidence="5">AG2017</strain>
        <strain evidence="7">cv. AG2017</strain>
        <tissue evidence="5">Leaf</tissue>
    </source>
</reference>
<keyword evidence="3" id="KW-0472">Membrane</keyword>
<protein>
    <submittedName>
        <fullName evidence="4">Uncharacterized protein</fullName>
    </submittedName>
</protein>
<dbReference type="Proteomes" id="UP000233551">
    <property type="component" value="Unassembled WGS sequence"/>
</dbReference>
<organism evidence="4 6">
    <name type="scientific">Punica granatum</name>
    <name type="common">Pomegranate</name>
    <dbReference type="NCBI Taxonomy" id="22663"/>
    <lineage>
        <taxon>Eukaryota</taxon>
        <taxon>Viridiplantae</taxon>
        <taxon>Streptophyta</taxon>
        <taxon>Embryophyta</taxon>
        <taxon>Tracheophyta</taxon>
        <taxon>Spermatophyta</taxon>
        <taxon>Magnoliopsida</taxon>
        <taxon>eudicotyledons</taxon>
        <taxon>Gunneridae</taxon>
        <taxon>Pentapetalae</taxon>
        <taxon>rosids</taxon>
        <taxon>malvids</taxon>
        <taxon>Myrtales</taxon>
        <taxon>Lythraceae</taxon>
        <taxon>Punica</taxon>
    </lineage>
</organism>
<gene>
    <name evidence="4" type="ORF">CDL15_Pgr025207</name>
    <name evidence="5" type="ORF">CRG98_006327</name>
</gene>
<evidence type="ECO:0000313" key="4">
    <source>
        <dbReference type="EMBL" id="OWM69020.1"/>
    </source>
</evidence>
<accession>A0A218W9L1</accession>
<dbReference type="AlphaFoldDB" id="A0A218W9L1"/>
<name>A0A218W9L1_PUNGR</name>
<dbReference type="GeneID" id="116209804"/>
<evidence type="ECO:0000256" key="1">
    <source>
        <dbReference type="SAM" id="Coils"/>
    </source>
</evidence>
<dbReference type="PANTHER" id="PTHR33736:SF18">
    <property type="entry name" value="F-BOX DOMAIN-CONTAINING PROTEIN"/>
    <property type="match status" value="1"/>
</dbReference>
<feature type="region of interest" description="Disordered" evidence="2">
    <location>
        <begin position="1"/>
        <end position="23"/>
    </location>
</feature>
<dbReference type="InterPro" id="IPR036047">
    <property type="entry name" value="F-box-like_dom_sf"/>
</dbReference>
<evidence type="ECO:0000313" key="7">
    <source>
        <dbReference type="Proteomes" id="UP000233551"/>
    </source>
</evidence>
<dbReference type="SUPFAM" id="SSF81383">
    <property type="entry name" value="F-box domain"/>
    <property type="match status" value="1"/>
</dbReference>
<dbReference type="EMBL" id="MTKT01004939">
    <property type="protein sequence ID" value="OWM69020.1"/>
    <property type="molecule type" value="Genomic_DNA"/>
</dbReference>
<sequence>MASPIRPPIAAADDHQHGRSHEAATASITTVHSDIIRSHILTRLDGPALAAVTCASAQLSALSSDDALWRDVCASTWPSTQDPLVRQVISTLPSSHRSFFSDSYPLLHRPKPSRQKKRPAYKFPSPTTELISAVDLFYKDELVFSKVQANETESGWFRCSPFRVDLLGPKELLPTFITRNSAGADDDEWLSHLEENLTMSWIVIDTALKRVVNLSSREPVSVQRHWLTGDILVLYGTIVAGEPRKGSAAEVVQFGAVVTFGAGKSKGGVGEDCLEVTEVSLQVEDMEGRSLNGRDSLVILEAAMEGGQRRKARKRGEAKEQFKEFEEMKRERRRQQHRAERALDLACIAVGVTIFVTFWSYILFR</sequence>
<evidence type="ECO:0000313" key="6">
    <source>
        <dbReference type="Proteomes" id="UP000197138"/>
    </source>
</evidence>
<feature type="coiled-coil region" evidence="1">
    <location>
        <begin position="318"/>
        <end position="345"/>
    </location>
</feature>
<keyword evidence="1" id="KW-0175">Coiled coil</keyword>